<evidence type="ECO:0000256" key="4">
    <source>
        <dbReference type="ARBA" id="ARBA00022679"/>
    </source>
</evidence>
<dbReference type="Proteomes" id="UP000677228">
    <property type="component" value="Unassembled WGS sequence"/>
</dbReference>
<evidence type="ECO:0000256" key="17">
    <source>
        <dbReference type="RuleBase" id="RU363127"/>
    </source>
</evidence>
<feature type="site" description="Interaction with galactose moiety of substrate glycoprotein" evidence="15">
    <location>
        <position position="186"/>
    </location>
</feature>
<dbReference type="PANTHER" id="PTHR10896:SF65">
    <property type="entry name" value="GALACTOSYLGALACTOSYLXYLOSYLPROTEIN 3-BETA-GLUCURONOSYLTRANSFERASE 3"/>
    <property type="match status" value="1"/>
</dbReference>
<feature type="glycosylation site" description="N-linked (GlcNAc...) asparagine" evidence="16">
    <location>
        <position position="260"/>
    </location>
</feature>
<keyword evidence="22" id="KW-1185">Reference proteome</keyword>
<evidence type="ECO:0000256" key="10">
    <source>
        <dbReference type="ARBA" id="ARBA00023180"/>
    </source>
</evidence>
<feature type="active site" description="Proton donor/acceptor" evidence="13">
    <location>
        <position position="241"/>
    </location>
</feature>
<keyword evidence="8" id="KW-1133">Transmembrane helix</keyword>
<dbReference type="GO" id="GO:0046872">
    <property type="term" value="F:metal ion binding"/>
    <property type="evidence" value="ECO:0007669"/>
    <property type="project" value="UniProtKB-KW"/>
</dbReference>
<evidence type="ECO:0000256" key="9">
    <source>
        <dbReference type="ARBA" id="ARBA00023136"/>
    </source>
</evidence>
<dbReference type="EMBL" id="CAJNOK010001634">
    <property type="protein sequence ID" value="CAF0822155.1"/>
    <property type="molecule type" value="Genomic_DNA"/>
</dbReference>
<evidence type="ECO:0000313" key="22">
    <source>
        <dbReference type="Proteomes" id="UP000663829"/>
    </source>
</evidence>
<dbReference type="EMBL" id="CAJOBA010001634">
    <property type="protein sequence ID" value="CAF3606475.1"/>
    <property type="molecule type" value="Genomic_DNA"/>
</dbReference>
<comment type="subcellular location">
    <subcellularLocation>
        <location evidence="17">Golgi apparatus membrane</location>
        <topology evidence="17">Single-pass type II membrane protein</topology>
    </subcellularLocation>
    <subcellularLocation>
        <location evidence="1">Membrane</location>
        <topology evidence="1">Single-pass type II membrane protein</topology>
    </subcellularLocation>
</comment>
<dbReference type="AlphaFoldDB" id="A0A814EZ79"/>
<evidence type="ECO:0000256" key="16">
    <source>
        <dbReference type="PIRSR" id="PIRSR605027-6"/>
    </source>
</evidence>
<dbReference type="EC" id="2.4.1.135" evidence="3 17"/>
<evidence type="ECO:0000256" key="6">
    <source>
        <dbReference type="ARBA" id="ARBA00022723"/>
    </source>
</evidence>
<evidence type="ECO:0000313" key="21">
    <source>
        <dbReference type="EMBL" id="CAF3751595.1"/>
    </source>
</evidence>
<proteinExistence type="inferred from homology"/>
<keyword evidence="10 16" id="KW-0325">Glycoprotein</keyword>
<keyword evidence="11 14" id="KW-0464">Manganese</keyword>
<protein>
    <recommendedName>
        <fullName evidence="3 17">Galactosylgalactosylxylosylprotein 3-beta-glucuronosyltransferase</fullName>
        <ecNumber evidence="3 17">2.4.1.135</ecNumber>
    </recommendedName>
</protein>
<comment type="caution">
    <text evidence="19">The sequence shown here is derived from an EMBL/GenBank/DDBJ whole genome shotgun (WGS) entry which is preliminary data.</text>
</comment>
<dbReference type="PANTHER" id="PTHR10896">
    <property type="entry name" value="GALACTOSYLGALACTOSYLXYLOSYLPROTEIN 3-BETA-GLUCURONOSYLTRANSFERASE BETA-1,3-GLUCURONYLTRANSFERASE"/>
    <property type="match status" value="1"/>
</dbReference>
<gene>
    <name evidence="19" type="ORF">GPM918_LOCUS12641</name>
    <name evidence="18" type="ORF">OVA965_LOCUS5703</name>
    <name evidence="21" type="ORF">SRO942_LOCUS12641</name>
    <name evidence="20" type="ORF">TMI583_LOCUS5700</name>
</gene>
<dbReference type="Proteomes" id="UP000663829">
    <property type="component" value="Unassembled WGS sequence"/>
</dbReference>
<dbReference type="GO" id="GO:0000139">
    <property type="term" value="C:Golgi membrane"/>
    <property type="evidence" value="ECO:0007669"/>
    <property type="project" value="UniProtKB-SubCell"/>
</dbReference>
<organism evidence="19 22">
    <name type="scientific">Didymodactylos carnosus</name>
    <dbReference type="NCBI Taxonomy" id="1234261"/>
    <lineage>
        <taxon>Eukaryota</taxon>
        <taxon>Metazoa</taxon>
        <taxon>Spiralia</taxon>
        <taxon>Gnathifera</taxon>
        <taxon>Rotifera</taxon>
        <taxon>Eurotatoria</taxon>
        <taxon>Bdelloidea</taxon>
        <taxon>Philodinida</taxon>
        <taxon>Philodinidae</taxon>
        <taxon>Didymodactylos</taxon>
    </lineage>
</organism>
<evidence type="ECO:0000313" key="20">
    <source>
        <dbReference type="EMBL" id="CAF3606475.1"/>
    </source>
</evidence>
<comment type="cofactor">
    <cofactor evidence="14 17">
        <name>Mn(2+)</name>
        <dbReference type="ChEBI" id="CHEBI:29035"/>
    </cofactor>
</comment>
<evidence type="ECO:0000256" key="12">
    <source>
        <dbReference type="ARBA" id="ARBA00047979"/>
    </source>
</evidence>
<keyword evidence="17" id="KW-0333">Golgi apparatus</keyword>
<dbReference type="Pfam" id="PF03360">
    <property type="entry name" value="Glyco_transf_43"/>
    <property type="match status" value="1"/>
</dbReference>
<evidence type="ECO:0000256" key="11">
    <source>
        <dbReference type="ARBA" id="ARBA00023211"/>
    </source>
</evidence>
<comment type="similarity">
    <text evidence="2 17">Belongs to the glycosyltransferase 43 family.</text>
</comment>
<dbReference type="Proteomes" id="UP000682733">
    <property type="component" value="Unassembled WGS sequence"/>
</dbReference>
<keyword evidence="5" id="KW-0812">Transmembrane</keyword>
<name>A0A814EZ79_9BILA</name>
<evidence type="ECO:0000256" key="3">
    <source>
        <dbReference type="ARBA" id="ARBA00012641"/>
    </source>
</evidence>
<evidence type="ECO:0000256" key="1">
    <source>
        <dbReference type="ARBA" id="ARBA00004606"/>
    </source>
</evidence>
<dbReference type="GO" id="GO:0005975">
    <property type="term" value="P:carbohydrate metabolic process"/>
    <property type="evidence" value="ECO:0007669"/>
    <property type="project" value="TreeGrafter"/>
</dbReference>
<dbReference type="Gene3D" id="3.90.550.10">
    <property type="entry name" value="Spore Coat Polysaccharide Biosynthesis Protein SpsA, Chain A"/>
    <property type="match status" value="1"/>
</dbReference>
<dbReference type="EMBL" id="CAJNOQ010002794">
    <property type="protein sequence ID" value="CAF0978868.1"/>
    <property type="molecule type" value="Genomic_DNA"/>
</dbReference>
<evidence type="ECO:0000313" key="19">
    <source>
        <dbReference type="EMBL" id="CAF0978868.1"/>
    </source>
</evidence>
<keyword evidence="6 14" id="KW-0479">Metal-binding</keyword>
<dbReference type="GO" id="GO:0050650">
    <property type="term" value="P:chondroitin sulfate proteoglycan biosynthetic process"/>
    <property type="evidence" value="ECO:0007669"/>
    <property type="project" value="TreeGrafter"/>
</dbReference>
<dbReference type="FunFam" id="3.90.550.10:FF:000044">
    <property type="entry name" value="Galactosylgalactosylxylosylprotein 3-beta-glucuronosyltransferase"/>
    <property type="match status" value="1"/>
</dbReference>
<sequence length="295" mass="34862">MLSLRFIVKRNVQLDFDWNKLFDLYPGLAYPIAETYNDQISARRIYIITPTYNRTEQKADLTRLAQTFYLIPNILWIIIEDAEKPTFRLKKLLDSFSLPIVHLNYLTPGYLRIKITSTNKFKPPRAMFQRNIALNWLRNNTKSTEDAIVYFADDDNTYDWRLFIEMRQIKNVGIWPVGISGRLAYERPICYYGRVHSWFRYVAIHREFPIDMAGFAIRLGLIHHYKYFHFNVSITSVGLLESQILSTMTTINDLECLADNATKIYVWHTKTNETYLVSNEILQSLNMVYNLNDEL</sequence>
<keyword evidence="9" id="KW-0472">Membrane</keyword>
<evidence type="ECO:0000256" key="8">
    <source>
        <dbReference type="ARBA" id="ARBA00022989"/>
    </source>
</evidence>
<evidence type="ECO:0000256" key="13">
    <source>
        <dbReference type="PIRSR" id="PIRSR605027-1"/>
    </source>
</evidence>
<dbReference type="SUPFAM" id="SSF53448">
    <property type="entry name" value="Nucleotide-diphospho-sugar transferases"/>
    <property type="match status" value="1"/>
</dbReference>
<dbReference type="UniPathway" id="UPA00378"/>
<dbReference type="OrthoDB" id="675023at2759"/>
<reference evidence="19" key="1">
    <citation type="submission" date="2021-02" db="EMBL/GenBank/DDBJ databases">
        <authorList>
            <person name="Nowell W R."/>
        </authorList>
    </citation>
    <scope>NUCLEOTIDE SEQUENCE</scope>
</reference>
<dbReference type="EMBL" id="CAJOBC010002794">
    <property type="protein sequence ID" value="CAF3751595.1"/>
    <property type="molecule type" value="Genomic_DNA"/>
</dbReference>
<keyword evidence="7 17" id="KW-0735">Signal-anchor</keyword>
<dbReference type="CDD" id="cd00218">
    <property type="entry name" value="GlcAT-I"/>
    <property type="match status" value="1"/>
</dbReference>
<keyword evidence="4 17" id="KW-0808">Transferase</keyword>
<evidence type="ECO:0000256" key="5">
    <source>
        <dbReference type="ARBA" id="ARBA00022692"/>
    </source>
</evidence>
<evidence type="ECO:0000256" key="15">
    <source>
        <dbReference type="PIRSR" id="PIRSR605027-4"/>
    </source>
</evidence>
<dbReference type="InterPro" id="IPR005027">
    <property type="entry name" value="Glyco_trans_43"/>
</dbReference>
<evidence type="ECO:0000256" key="2">
    <source>
        <dbReference type="ARBA" id="ARBA00007706"/>
    </source>
</evidence>
<dbReference type="InterPro" id="IPR029044">
    <property type="entry name" value="Nucleotide-diphossugar_trans"/>
</dbReference>
<feature type="binding site" evidence="14">
    <location>
        <position position="155"/>
    </location>
    <ligand>
        <name>Mn(2+)</name>
        <dbReference type="ChEBI" id="CHEBI:29035"/>
    </ligand>
</feature>
<evidence type="ECO:0000256" key="7">
    <source>
        <dbReference type="ARBA" id="ARBA00022968"/>
    </source>
</evidence>
<comment type="pathway">
    <text evidence="17">Protein modification; protein glycosylation.</text>
</comment>
<accession>A0A814EZ79</accession>
<dbReference type="Proteomes" id="UP000681722">
    <property type="component" value="Unassembled WGS sequence"/>
</dbReference>
<dbReference type="GO" id="GO:0015018">
    <property type="term" value="F:galactosylgalactosylxylosylprotein 3-beta-glucuronosyltransferase activity"/>
    <property type="evidence" value="ECO:0007669"/>
    <property type="project" value="UniProtKB-UniRule"/>
</dbReference>
<evidence type="ECO:0000313" key="18">
    <source>
        <dbReference type="EMBL" id="CAF0822155.1"/>
    </source>
</evidence>
<comment type="catalytic activity">
    <reaction evidence="12 17">
        <text>3-O-(beta-D-galactosyl-(1-&gt;3)-beta-D-galactosyl-(1-&gt;4)-beta-D-xylosyl)-L-seryl-[protein] + UDP-alpha-D-glucuronate = 3-O-(beta-D-GlcA-(1-&gt;3)-beta-D-Gal-(1-&gt;3)-beta-D-Gal-(1-&gt;4)-beta-D-Xyl)-L-seryl-[protein] + UDP + H(+)</text>
        <dbReference type="Rhea" id="RHEA:24168"/>
        <dbReference type="Rhea" id="RHEA-COMP:12571"/>
        <dbReference type="Rhea" id="RHEA-COMP:12573"/>
        <dbReference type="ChEBI" id="CHEBI:15378"/>
        <dbReference type="ChEBI" id="CHEBI:58052"/>
        <dbReference type="ChEBI" id="CHEBI:58223"/>
        <dbReference type="ChEBI" id="CHEBI:132090"/>
        <dbReference type="ChEBI" id="CHEBI:132093"/>
        <dbReference type="EC" id="2.4.1.135"/>
    </reaction>
</comment>
<evidence type="ECO:0000256" key="14">
    <source>
        <dbReference type="PIRSR" id="PIRSR605027-3"/>
    </source>
</evidence>